<dbReference type="Gene3D" id="1.25.40.10">
    <property type="entry name" value="Tetratricopeptide repeat domain"/>
    <property type="match status" value="1"/>
</dbReference>
<protein>
    <recommendedName>
        <fullName evidence="3">Transcriptional regulator</fullName>
    </recommendedName>
</protein>
<evidence type="ECO:0000313" key="1">
    <source>
        <dbReference type="EMBL" id="ANN20028.1"/>
    </source>
</evidence>
<dbReference type="KEGG" id="aori:SD37_33435"/>
<keyword evidence="2" id="KW-1185">Reference proteome</keyword>
<sequence>MPRRARNDRLRALLTTAQWSYDNLARTVNMAGAESGLRLRYDRTAVAHWLSGSCPRAEVVLLIAEVLTRRLGRPVTRTELGFAVTMAEEEAAGSAGALTVLADLVRTDLSVVGRGRLARSVYRLDVLAVPMWPERAAEDRRHDRPTWRTSGTVGMAQHMVRVFAAANHQFGSGHARTALTTYLADDILPQLAGGNSDADHHELLGSVLDLTLLTGFACFDSNEHGLGQQYYRIALDLAVLILDPVRYAIVLRALSLQACHLGHGTAALGLALAALTVGDRHVEPHTSAFLHAQVSLSYAVLGRSQAALAAHQRARENLRRATGARPVFGSYNRGELNYHAASIHVFDGDIAGAVTALRRALRHYPPGERRSLALTLAELAERQLDLGLLSRACTVTHRFLDVYPGLRSGRVTAALEDLRKRLQTFGRHPEARVLIQRCAAVHGPAPMAQAFDPATRRA</sequence>
<dbReference type="SUPFAM" id="SSF48452">
    <property type="entry name" value="TPR-like"/>
    <property type="match status" value="2"/>
</dbReference>
<proteinExistence type="predicted"/>
<dbReference type="eggNOG" id="COG0457">
    <property type="taxonomic scope" value="Bacteria"/>
</dbReference>
<gene>
    <name evidence="1" type="ORF">SD37_33435</name>
</gene>
<evidence type="ECO:0000313" key="2">
    <source>
        <dbReference type="Proteomes" id="UP000093695"/>
    </source>
</evidence>
<dbReference type="InterPro" id="IPR011990">
    <property type="entry name" value="TPR-like_helical_dom_sf"/>
</dbReference>
<evidence type="ECO:0008006" key="3">
    <source>
        <dbReference type="Google" id="ProtNLM"/>
    </source>
</evidence>
<name>A0A193C6P2_AMYOR</name>
<reference evidence="1 2" key="1">
    <citation type="journal article" date="2015" name="Genome Announc.">
        <title>Draft Genome Sequence of Norvancomycin-Producing Strain Amycolatopsis orientalis CPCC200066.</title>
        <authorList>
            <person name="Lei X."/>
            <person name="Yuan F."/>
            <person name="Shi Y."/>
            <person name="Li X."/>
            <person name="Wang L."/>
            <person name="Hong B."/>
        </authorList>
    </citation>
    <scope>NUCLEOTIDE SEQUENCE [LARGE SCALE GENOMIC DNA]</scope>
    <source>
        <strain evidence="1 2">B-37</strain>
    </source>
</reference>
<dbReference type="STRING" id="31958.SD37_33435"/>
<dbReference type="Proteomes" id="UP000093695">
    <property type="component" value="Chromosome"/>
</dbReference>
<organism evidence="1 2">
    <name type="scientific">Amycolatopsis orientalis</name>
    <name type="common">Nocardia orientalis</name>
    <dbReference type="NCBI Taxonomy" id="31958"/>
    <lineage>
        <taxon>Bacteria</taxon>
        <taxon>Bacillati</taxon>
        <taxon>Actinomycetota</taxon>
        <taxon>Actinomycetes</taxon>
        <taxon>Pseudonocardiales</taxon>
        <taxon>Pseudonocardiaceae</taxon>
        <taxon>Amycolatopsis</taxon>
    </lineage>
</organism>
<dbReference type="EMBL" id="CP016174">
    <property type="protein sequence ID" value="ANN20028.1"/>
    <property type="molecule type" value="Genomic_DNA"/>
</dbReference>
<accession>A0A193C6P2</accession>
<dbReference type="AlphaFoldDB" id="A0A193C6P2"/>
<dbReference type="RefSeq" id="WP_044851511.1">
    <property type="nucleotide sequence ID" value="NZ_CP016174.1"/>
</dbReference>